<protein>
    <submittedName>
        <fullName evidence="2">Uncharacterized protein</fullName>
    </submittedName>
</protein>
<organism evidence="2">
    <name type="scientific">Chromera velia CCMP2878</name>
    <dbReference type="NCBI Taxonomy" id="1169474"/>
    <lineage>
        <taxon>Eukaryota</taxon>
        <taxon>Sar</taxon>
        <taxon>Alveolata</taxon>
        <taxon>Colpodellida</taxon>
        <taxon>Chromeraceae</taxon>
        <taxon>Chromera</taxon>
    </lineage>
</organism>
<feature type="compositionally biased region" description="Low complexity" evidence="1">
    <location>
        <begin position="517"/>
        <end position="536"/>
    </location>
</feature>
<feature type="compositionally biased region" description="Polar residues" evidence="1">
    <location>
        <begin position="400"/>
        <end position="409"/>
    </location>
</feature>
<evidence type="ECO:0000256" key="1">
    <source>
        <dbReference type="SAM" id="MobiDB-lite"/>
    </source>
</evidence>
<proteinExistence type="predicted"/>
<feature type="compositionally biased region" description="Basic and acidic residues" evidence="1">
    <location>
        <begin position="457"/>
        <end position="472"/>
    </location>
</feature>
<gene>
    <name evidence="2" type="ORF">Cvel_13480</name>
</gene>
<feature type="compositionally biased region" description="Acidic residues" evidence="1">
    <location>
        <begin position="537"/>
        <end position="549"/>
    </location>
</feature>
<feature type="region of interest" description="Disordered" evidence="1">
    <location>
        <begin position="875"/>
        <end position="933"/>
    </location>
</feature>
<feature type="region of interest" description="Disordered" evidence="1">
    <location>
        <begin position="457"/>
        <end position="634"/>
    </location>
</feature>
<sequence>MFDFCLKCCDSSLIDRSNELDLDAVEANEDANFTVIRELDSIERDILHGRDQMLVQVAVLQSNLSISLGAVRRAASLLMSCHEALNVHIKVIRRPHDGQAVQAYVKHRGAPEAIVIENNATKWEDALRAEQAHPDTLWGPLWRLVVCRQTHTSDHHHQTPHTEYRRSVIGFFNRCVMDPHTAMHFWREFLDVLRRIEQSRKNVHSDFTADEVLDNVVQAEKLHTSLPRPLSETLPKPKNMLPLIPSGHMVSRISGLVHSFGTHNPLNSGFPLMRTHQGDGRVVNPSPTLILPIEFSTEITDRLVTVADRRAVCLSALCAGISVSAFSSWISEHRTMIEGNVTVTCLGDTLAVAAPKLLLVLNHPARKAGRSRGSAHSFASSEVKRRHAVTFPVVERAAQGLTTQQQKQSETLHETETGLSEGPTPSPTAKEDGIPSSSSFWQSAVSTFSRLITRASTEKVEVDKEGDGEQQQHKHRQQSGGSQGSGGESVRKGGEGDTTRKREASSDRRGRGGDAAAGGSPLGVLPHLHPVPSGEDSAVEEEDEQEEGEGIGHPFAFSPRERGSRGEMAPLKGNLCMSSRGRRGKPSAGYRGGVADEQRVAVRPADRDRDGGLGDEAFCPREEMRGGEGQGRAEGRDAEYDHLQGFGNSELHFPVAIAVTKEKSGKRALSAAATLEEFLRTHGIRRRTEGGSVRLDDEGRAKIDPHGLAQQWMLLGCAPPQREGGSLSGSSWQTATLHLREDPNFPSGAASQILQQEELAHSVFQICELGVWRDPPSICSFDSGPHDSSVSVNISQLWGASRGPGGMSTGNADLCHSLVTVGGRLCWSLSWNSRRFDRESMQQYAEKIKQEVRRTIQINDEEETTDMTEWAEFQHAAPPPLRSSFNPSPRANSGRATEEHEHEAVGVARTCTELTDPMFRRSDAEVDSQVSGA</sequence>
<feature type="region of interest" description="Disordered" evidence="1">
    <location>
        <begin position="397"/>
        <end position="439"/>
    </location>
</feature>
<name>A0A0G4IDV3_9ALVE</name>
<dbReference type="VEuPathDB" id="CryptoDB:Cvel_13480"/>
<evidence type="ECO:0000313" key="2">
    <source>
        <dbReference type="EMBL" id="CEM55362.1"/>
    </source>
</evidence>
<accession>A0A0G4IDV3</accession>
<feature type="compositionally biased region" description="Basic and acidic residues" evidence="1">
    <location>
        <begin position="594"/>
        <end position="634"/>
    </location>
</feature>
<feature type="compositionally biased region" description="Basic and acidic residues" evidence="1">
    <location>
        <begin position="489"/>
        <end position="512"/>
    </location>
</feature>
<reference evidence="2" key="1">
    <citation type="submission" date="2014-11" db="EMBL/GenBank/DDBJ databases">
        <authorList>
            <person name="Otto D Thomas"/>
            <person name="Naeem Raeece"/>
        </authorList>
    </citation>
    <scope>NUCLEOTIDE SEQUENCE</scope>
</reference>
<feature type="compositionally biased region" description="Polar residues" evidence="1">
    <location>
        <begin position="883"/>
        <end position="895"/>
    </location>
</feature>
<dbReference type="EMBL" id="CDMZ01005868">
    <property type="protein sequence ID" value="CEM55362.1"/>
    <property type="molecule type" value="Genomic_DNA"/>
</dbReference>
<dbReference type="AlphaFoldDB" id="A0A0G4IDV3"/>